<name>A0A6A6FEL2_9PEZI</name>
<feature type="transmembrane region" description="Helical" evidence="2">
    <location>
        <begin position="438"/>
        <end position="459"/>
    </location>
</feature>
<feature type="compositionally biased region" description="Pro residues" evidence="1">
    <location>
        <begin position="371"/>
        <end position="382"/>
    </location>
</feature>
<evidence type="ECO:0000256" key="1">
    <source>
        <dbReference type="SAM" id="MobiDB-lite"/>
    </source>
</evidence>
<dbReference type="AlphaFoldDB" id="A0A6A6FEL2"/>
<keyword evidence="2" id="KW-1133">Transmembrane helix</keyword>
<gene>
    <name evidence="3" type="ORF">CERZMDRAFT_84863</name>
</gene>
<keyword evidence="2" id="KW-0472">Membrane</keyword>
<feature type="compositionally biased region" description="Gly residues" evidence="1">
    <location>
        <begin position="164"/>
        <end position="181"/>
    </location>
</feature>
<feature type="region of interest" description="Disordered" evidence="1">
    <location>
        <begin position="132"/>
        <end position="181"/>
    </location>
</feature>
<accession>A0A6A6FEL2</accession>
<keyword evidence="4" id="KW-1185">Reference proteome</keyword>
<reference evidence="3" key="1">
    <citation type="journal article" date="2020" name="Stud. Mycol.">
        <title>101 Dothideomycetes genomes: a test case for predicting lifestyles and emergence of pathogens.</title>
        <authorList>
            <person name="Haridas S."/>
            <person name="Albert R."/>
            <person name="Binder M."/>
            <person name="Bloem J."/>
            <person name="Labutti K."/>
            <person name="Salamov A."/>
            <person name="Andreopoulos B."/>
            <person name="Baker S."/>
            <person name="Barry K."/>
            <person name="Bills G."/>
            <person name="Bluhm B."/>
            <person name="Cannon C."/>
            <person name="Castanera R."/>
            <person name="Culley D."/>
            <person name="Daum C."/>
            <person name="Ezra D."/>
            <person name="Gonzalez J."/>
            <person name="Henrissat B."/>
            <person name="Kuo A."/>
            <person name="Liang C."/>
            <person name="Lipzen A."/>
            <person name="Lutzoni F."/>
            <person name="Magnuson J."/>
            <person name="Mondo S."/>
            <person name="Nolan M."/>
            <person name="Ohm R."/>
            <person name="Pangilinan J."/>
            <person name="Park H.-J."/>
            <person name="Ramirez L."/>
            <person name="Alfaro M."/>
            <person name="Sun H."/>
            <person name="Tritt A."/>
            <person name="Yoshinaga Y."/>
            <person name="Zwiers L.-H."/>
            <person name="Turgeon B."/>
            <person name="Goodwin S."/>
            <person name="Spatafora J."/>
            <person name="Crous P."/>
            <person name="Grigoriev I."/>
        </authorList>
    </citation>
    <scope>NUCLEOTIDE SEQUENCE</scope>
    <source>
        <strain evidence="3">SCOH1-5</strain>
    </source>
</reference>
<organism evidence="3 4">
    <name type="scientific">Cercospora zeae-maydis SCOH1-5</name>
    <dbReference type="NCBI Taxonomy" id="717836"/>
    <lineage>
        <taxon>Eukaryota</taxon>
        <taxon>Fungi</taxon>
        <taxon>Dikarya</taxon>
        <taxon>Ascomycota</taxon>
        <taxon>Pezizomycotina</taxon>
        <taxon>Dothideomycetes</taxon>
        <taxon>Dothideomycetidae</taxon>
        <taxon>Mycosphaerellales</taxon>
        <taxon>Mycosphaerellaceae</taxon>
        <taxon>Cercospora</taxon>
    </lineage>
</organism>
<evidence type="ECO:0000313" key="4">
    <source>
        <dbReference type="Proteomes" id="UP000799539"/>
    </source>
</evidence>
<keyword evidence="2" id="KW-0812">Transmembrane</keyword>
<feature type="region of interest" description="Disordered" evidence="1">
    <location>
        <begin position="16"/>
        <end position="49"/>
    </location>
</feature>
<evidence type="ECO:0000256" key="2">
    <source>
        <dbReference type="SAM" id="Phobius"/>
    </source>
</evidence>
<dbReference type="EMBL" id="ML992674">
    <property type="protein sequence ID" value="KAF2211890.1"/>
    <property type="molecule type" value="Genomic_DNA"/>
</dbReference>
<feature type="region of interest" description="Disordered" evidence="1">
    <location>
        <begin position="366"/>
        <end position="427"/>
    </location>
</feature>
<feature type="compositionally biased region" description="Pro residues" evidence="1">
    <location>
        <begin position="413"/>
        <end position="422"/>
    </location>
</feature>
<evidence type="ECO:0000313" key="3">
    <source>
        <dbReference type="EMBL" id="KAF2211890.1"/>
    </source>
</evidence>
<protein>
    <submittedName>
        <fullName evidence="3">Uncharacterized protein</fullName>
    </submittedName>
</protein>
<proteinExistence type="predicted"/>
<dbReference type="Proteomes" id="UP000799539">
    <property type="component" value="Unassembled WGS sequence"/>
</dbReference>
<sequence length="516" mass="55906">MTPFRAFSRRRLVWSSESLQAERGTPSGRNHATRARVEDERVGGGQDVPQAMRGCRLREQVRPMDVVVPDGGVTEPGEVECGGSRAQKEQGDGRPFFRRRCGAGRPLQVSAAQRWSGGGWSCRVVQRRLNADGGDGDGVNARRGPDGDERAWWSGASGGERVCGRGGRGGGRGGRGGGGGVVHAGRSTGLALVERERAGVHDTGRSDYYCRHHGLARPATEPRTPIVDTVAVVVADWSERGCTSLARLNAVPACDGMTRARAGSISHHHHHHHHRSSKVNLVVHRPRFITTEAFSHCTTTAALETLSSLCAVAGPTAVAAMAGPRVEAEASAGNEVITCVLHPSWPAKIVPRLSPSTWPRRKYCTVAASSSPPPPLPPPHLASPPSLRPARSMSPSSTRPGDGGFRVPVRNRAPPPPPPPLPETSSAKVQQHHLLQKIISLFFIIIIIILITPAPLHMLCKFRRVRWLRAPLLQKARQVPRYRHWAGVRAVDVHVFFRGPARALNIPMKRFDGEGW</sequence>